<evidence type="ECO:0000256" key="3">
    <source>
        <dbReference type="ARBA" id="ARBA00022475"/>
    </source>
</evidence>
<keyword evidence="4 7" id="KW-0812">Transmembrane</keyword>
<evidence type="ECO:0000313" key="9">
    <source>
        <dbReference type="EMBL" id="GHO84412.1"/>
    </source>
</evidence>
<dbReference type="Pfam" id="PF00528">
    <property type="entry name" value="BPD_transp_1"/>
    <property type="match status" value="1"/>
</dbReference>
<dbReference type="PANTHER" id="PTHR43744:SF8">
    <property type="entry name" value="SN-GLYCEROL-3-PHOSPHATE TRANSPORT SYSTEM PERMEASE PROTEIN UGPE"/>
    <property type="match status" value="1"/>
</dbReference>
<feature type="domain" description="ABC transmembrane type-1" evidence="8">
    <location>
        <begin position="100"/>
        <end position="296"/>
    </location>
</feature>
<proteinExistence type="inferred from homology"/>
<evidence type="ECO:0000256" key="2">
    <source>
        <dbReference type="ARBA" id="ARBA00022448"/>
    </source>
</evidence>
<evidence type="ECO:0000313" key="10">
    <source>
        <dbReference type="Proteomes" id="UP000635565"/>
    </source>
</evidence>
<gene>
    <name evidence="9" type="primary">ugpE_1</name>
    <name evidence="9" type="ORF">KSZ_24180</name>
</gene>
<dbReference type="InterPro" id="IPR035906">
    <property type="entry name" value="MetI-like_sf"/>
</dbReference>
<dbReference type="PANTHER" id="PTHR43744">
    <property type="entry name" value="ABC TRANSPORTER PERMEASE PROTEIN MG189-RELATED-RELATED"/>
    <property type="match status" value="1"/>
</dbReference>
<feature type="transmembrane region" description="Helical" evidence="7">
    <location>
        <begin position="179"/>
        <end position="196"/>
    </location>
</feature>
<comment type="similarity">
    <text evidence="7">Belongs to the binding-protein-dependent transport system permease family.</text>
</comment>
<accession>A0ABQ3VER2</accession>
<comment type="subcellular location">
    <subcellularLocation>
        <location evidence="1 7">Cell membrane</location>
        <topology evidence="1 7">Multi-pass membrane protein</topology>
    </subcellularLocation>
</comment>
<keyword evidence="2 7" id="KW-0813">Transport</keyword>
<name>A0ABQ3VER2_9CHLR</name>
<keyword evidence="5 7" id="KW-1133">Transmembrane helix</keyword>
<sequence length="311" mass="35166">MASTTHKKAVLASLPRRTSYALLFSSGRRAVWRVLNYLVMILLALFFLFPLIFMVVSSLKASETQILQDMGTIRAVIPYGSLSLQNYSDVFQRTPFALYLLNTLFIVICIVVSGLIVNSLIAYALARISFTGHKIILVLVVVLITIPFESVAVPLLLLVNQVPWFGGMTTWVDSYQVQIVPFIADAFSIFLFYQSFMDIPRDFEEAARVDGASRLRMYWQIILPLSRPAFATVAIWLSLTHLDDFLWPLLATRGYTYRPLMVGMRAFFNQAPQHWGDIMAFASMSTVPVLIAFILLQRWFLRSAISTGIKG</sequence>
<feature type="transmembrane region" description="Helical" evidence="7">
    <location>
        <begin position="278"/>
        <end position="296"/>
    </location>
</feature>
<keyword evidence="3" id="KW-1003">Cell membrane</keyword>
<comment type="caution">
    <text evidence="9">The sequence shown here is derived from an EMBL/GenBank/DDBJ whole genome shotgun (WGS) entry which is preliminary data.</text>
</comment>
<dbReference type="Gene3D" id="1.10.3720.10">
    <property type="entry name" value="MetI-like"/>
    <property type="match status" value="1"/>
</dbReference>
<keyword evidence="10" id="KW-1185">Reference proteome</keyword>
<dbReference type="RefSeq" id="WP_201362034.1">
    <property type="nucleotide sequence ID" value="NZ_BNJJ01000006.1"/>
</dbReference>
<evidence type="ECO:0000256" key="6">
    <source>
        <dbReference type="ARBA" id="ARBA00023136"/>
    </source>
</evidence>
<organism evidence="9 10">
    <name type="scientific">Dictyobacter formicarum</name>
    <dbReference type="NCBI Taxonomy" id="2778368"/>
    <lineage>
        <taxon>Bacteria</taxon>
        <taxon>Bacillati</taxon>
        <taxon>Chloroflexota</taxon>
        <taxon>Ktedonobacteria</taxon>
        <taxon>Ktedonobacterales</taxon>
        <taxon>Dictyobacteraceae</taxon>
        <taxon>Dictyobacter</taxon>
    </lineage>
</organism>
<dbReference type="Proteomes" id="UP000635565">
    <property type="component" value="Unassembled WGS sequence"/>
</dbReference>
<keyword evidence="6 7" id="KW-0472">Membrane</keyword>
<evidence type="ECO:0000256" key="1">
    <source>
        <dbReference type="ARBA" id="ARBA00004651"/>
    </source>
</evidence>
<feature type="transmembrane region" description="Helical" evidence="7">
    <location>
        <begin position="217"/>
        <end position="239"/>
    </location>
</feature>
<dbReference type="EMBL" id="BNJJ01000006">
    <property type="protein sequence ID" value="GHO84412.1"/>
    <property type="molecule type" value="Genomic_DNA"/>
</dbReference>
<evidence type="ECO:0000256" key="7">
    <source>
        <dbReference type="RuleBase" id="RU363032"/>
    </source>
</evidence>
<evidence type="ECO:0000256" key="4">
    <source>
        <dbReference type="ARBA" id="ARBA00022692"/>
    </source>
</evidence>
<dbReference type="InterPro" id="IPR000515">
    <property type="entry name" value="MetI-like"/>
</dbReference>
<evidence type="ECO:0000259" key="8">
    <source>
        <dbReference type="PROSITE" id="PS50928"/>
    </source>
</evidence>
<evidence type="ECO:0000256" key="5">
    <source>
        <dbReference type="ARBA" id="ARBA00022989"/>
    </source>
</evidence>
<reference evidence="9 10" key="1">
    <citation type="journal article" date="2021" name="Int. J. Syst. Evol. Microbiol.">
        <title>Reticulibacter mediterranei gen. nov., sp. nov., within the new family Reticulibacteraceae fam. nov., and Ktedonospora formicarum gen. nov., sp. nov., Ktedonobacter robiniae sp. nov., Dictyobacter formicarum sp. nov. and Dictyobacter arantiisoli sp. nov., belonging to the class Ktedonobacteria.</title>
        <authorList>
            <person name="Yabe S."/>
            <person name="Zheng Y."/>
            <person name="Wang C.M."/>
            <person name="Sakai Y."/>
            <person name="Abe K."/>
            <person name="Yokota A."/>
            <person name="Donadio S."/>
            <person name="Cavaletti L."/>
            <person name="Monciardini P."/>
        </authorList>
    </citation>
    <scope>NUCLEOTIDE SEQUENCE [LARGE SCALE GENOMIC DNA]</scope>
    <source>
        <strain evidence="9 10">SOSP1-9</strain>
    </source>
</reference>
<protein>
    <submittedName>
        <fullName evidence="9">Sn-glycerol-3-phosphate transport system permease protein UgpE</fullName>
    </submittedName>
</protein>
<feature type="transmembrane region" description="Helical" evidence="7">
    <location>
        <begin position="135"/>
        <end position="159"/>
    </location>
</feature>
<dbReference type="CDD" id="cd06261">
    <property type="entry name" value="TM_PBP2"/>
    <property type="match status" value="1"/>
</dbReference>
<dbReference type="SUPFAM" id="SSF161098">
    <property type="entry name" value="MetI-like"/>
    <property type="match status" value="1"/>
</dbReference>
<feature type="transmembrane region" description="Helical" evidence="7">
    <location>
        <begin position="96"/>
        <end position="123"/>
    </location>
</feature>
<feature type="transmembrane region" description="Helical" evidence="7">
    <location>
        <begin position="34"/>
        <end position="56"/>
    </location>
</feature>
<dbReference type="PROSITE" id="PS50928">
    <property type="entry name" value="ABC_TM1"/>
    <property type="match status" value="1"/>
</dbReference>